<dbReference type="AlphaFoldDB" id="A0AAE4JX13"/>
<dbReference type="Proteomes" id="UP001268256">
    <property type="component" value="Unassembled WGS sequence"/>
</dbReference>
<accession>A0AAE4JX13</accession>
<keyword evidence="2" id="KW-1185">Reference proteome</keyword>
<sequence>MKYNDFQRIQNIDNEIQSLCLSDRLNHLCDACSNEPEFSYLTGEEIAYIQIKKLSDAVNRMKGIVDFVERIKDEMSSFYESIKKQLDD</sequence>
<proteinExistence type="predicted"/>
<reference evidence="2" key="1">
    <citation type="submission" date="2023-07" db="EMBL/GenBank/DDBJ databases">
        <authorList>
            <person name="Luz R."/>
            <person name="Cordeiro R."/>
            <person name="Fonseca A."/>
            <person name="Goncalves V."/>
        </authorList>
    </citation>
    <scope>NUCLEOTIDE SEQUENCE [LARGE SCALE GENOMIC DNA]</scope>
    <source>
        <strain evidence="2">BACA0444</strain>
    </source>
</reference>
<name>A0AAE4JX13_9CYAN</name>
<evidence type="ECO:0000313" key="2">
    <source>
        <dbReference type="Proteomes" id="UP001268256"/>
    </source>
</evidence>
<dbReference type="RefSeq" id="WP_322879224.1">
    <property type="nucleotide sequence ID" value="NZ_JAVMIP010000020.1"/>
</dbReference>
<protein>
    <submittedName>
        <fullName evidence="1">Uncharacterized protein</fullName>
    </submittedName>
</protein>
<organism evidence="1 2">
    <name type="scientific">Pseudocalidococcus azoricus BACA0444</name>
    <dbReference type="NCBI Taxonomy" id="2918990"/>
    <lineage>
        <taxon>Bacteria</taxon>
        <taxon>Bacillati</taxon>
        <taxon>Cyanobacteriota</taxon>
        <taxon>Cyanophyceae</taxon>
        <taxon>Acaryochloridales</taxon>
        <taxon>Thermosynechococcaceae</taxon>
        <taxon>Pseudocalidococcus</taxon>
        <taxon>Pseudocalidococcus azoricus</taxon>
    </lineage>
</organism>
<gene>
    <name evidence="1" type="ORF">RIF25_14480</name>
</gene>
<dbReference type="EMBL" id="JAVMIP010000020">
    <property type="protein sequence ID" value="MDS3862005.1"/>
    <property type="molecule type" value="Genomic_DNA"/>
</dbReference>
<evidence type="ECO:0000313" key="1">
    <source>
        <dbReference type="EMBL" id="MDS3862005.1"/>
    </source>
</evidence>
<comment type="caution">
    <text evidence="1">The sequence shown here is derived from an EMBL/GenBank/DDBJ whole genome shotgun (WGS) entry which is preliminary data.</text>
</comment>